<feature type="region of interest" description="Disordered" evidence="2">
    <location>
        <begin position="53"/>
        <end position="117"/>
    </location>
</feature>
<keyword evidence="3" id="KW-0472">Membrane</keyword>
<dbReference type="PRINTS" id="PR01407">
    <property type="entry name" value="BUTYPHLNCDUF"/>
</dbReference>
<dbReference type="PANTHER" id="PTHR24103">
    <property type="entry name" value="E3 UBIQUITIN-PROTEIN LIGASE TRIM"/>
    <property type="match status" value="1"/>
</dbReference>
<dbReference type="FunFam" id="2.60.120.920:FF:000004">
    <property type="entry name" value="Butyrophilin subfamily 1 member A1"/>
    <property type="match status" value="2"/>
</dbReference>
<keyword evidence="3" id="KW-1133">Transmembrane helix</keyword>
<organism evidence="5 6">
    <name type="scientific">Polypterus senegalus</name>
    <name type="common">Senegal bichir</name>
    <dbReference type="NCBI Taxonomy" id="55291"/>
    <lineage>
        <taxon>Eukaryota</taxon>
        <taxon>Metazoa</taxon>
        <taxon>Chordata</taxon>
        <taxon>Craniata</taxon>
        <taxon>Vertebrata</taxon>
        <taxon>Euteleostomi</taxon>
        <taxon>Actinopterygii</taxon>
        <taxon>Polypteriformes</taxon>
        <taxon>Polypteridae</taxon>
        <taxon>Polypterus</taxon>
    </lineage>
</organism>
<feature type="compositionally biased region" description="Basic residues" evidence="2">
    <location>
        <begin position="99"/>
        <end position="112"/>
    </location>
</feature>
<dbReference type="Pfam" id="PF13765">
    <property type="entry name" value="PRY"/>
    <property type="match status" value="1"/>
</dbReference>
<evidence type="ECO:0000313" key="5">
    <source>
        <dbReference type="EMBL" id="KAG2457894.1"/>
    </source>
</evidence>
<feature type="compositionally biased region" description="Basic and acidic residues" evidence="2">
    <location>
        <begin position="60"/>
        <end position="69"/>
    </location>
</feature>
<feature type="coiled-coil region" evidence="1">
    <location>
        <begin position="507"/>
        <end position="534"/>
    </location>
</feature>
<dbReference type="InterPro" id="IPR003877">
    <property type="entry name" value="SPRY_dom"/>
</dbReference>
<dbReference type="Pfam" id="PF00622">
    <property type="entry name" value="SPRY"/>
    <property type="match status" value="2"/>
</dbReference>
<dbReference type="InterPro" id="IPR058030">
    <property type="entry name" value="TRIM8/14/16/25/29/45/65_CC"/>
</dbReference>
<feature type="domain" description="B30.2/SPRY" evidence="4">
    <location>
        <begin position="173"/>
        <end position="367"/>
    </location>
</feature>
<feature type="non-terminal residue" evidence="5">
    <location>
        <position position="1"/>
    </location>
</feature>
<dbReference type="AlphaFoldDB" id="A0A8X7WYW5"/>
<accession>A0A8X7WYW5</accession>
<dbReference type="EMBL" id="JAATIS010008546">
    <property type="protein sequence ID" value="KAG2457894.1"/>
    <property type="molecule type" value="Genomic_DNA"/>
</dbReference>
<evidence type="ECO:0000256" key="2">
    <source>
        <dbReference type="SAM" id="MobiDB-lite"/>
    </source>
</evidence>
<dbReference type="InterPro" id="IPR003879">
    <property type="entry name" value="Butyrophylin_SPRY"/>
</dbReference>
<feature type="transmembrane region" description="Helical" evidence="3">
    <location>
        <begin position="21"/>
        <end position="40"/>
    </location>
</feature>
<feature type="non-terminal residue" evidence="5">
    <location>
        <position position="736"/>
    </location>
</feature>
<dbReference type="InterPro" id="IPR001870">
    <property type="entry name" value="B30.2/SPRY"/>
</dbReference>
<protein>
    <submittedName>
        <fullName evidence="5">A33 protein</fullName>
    </submittedName>
</protein>
<dbReference type="InterPro" id="IPR050143">
    <property type="entry name" value="TRIM/RBCC"/>
</dbReference>
<dbReference type="Pfam" id="PF25600">
    <property type="entry name" value="TRIM_CC"/>
    <property type="match status" value="2"/>
</dbReference>
<feature type="compositionally biased region" description="Basic and acidic residues" evidence="2">
    <location>
        <begin position="77"/>
        <end position="89"/>
    </location>
</feature>
<dbReference type="Proteomes" id="UP000886611">
    <property type="component" value="Unassembled WGS sequence"/>
</dbReference>
<name>A0A8X7WYW5_POLSE</name>
<dbReference type="SMART" id="SM00449">
    <property type="entry name" value="SPRY"/>
    <property type="match status" value="2"/>
</dbReference>
<gene>
    <name evidence="5" type="primary">A33_3</name>
    <name evidence="5" type="ORF">GTO96_0012240</name>
</gene>
<feature type="coiled-coil region" evidence="1">
    <location>
        <begin position="442"/>
        <end position="476"/>
    </location>
</feature>
<dbReference type="CDD" id="cd13733">
    <property type="entry name" value="SPRY_PRY_C-I_1"/>
    <property type="match status" value="2"/>
</dbReference>
<dbReference type="Gene3D" id="2.60.120.920">
    <property type="match status" value="2"/>
</dbReference>
<feature type="domain" description="B30.2/SPRY" evidence="4">
    <location>
        <begin position="543"/>
        <end position="736"/>
    </location>
</feature>
<keyword evidence="1" id="KW-0175">Coiled coil</keyword>
<dbReference type="InterPro" id="IPR006574">
    <property type="entry name" value="PRY"/>
</dbReference>
<dbReference type="InterPro" id="IPR043136">
    <property type="entry name" value="B30.2/SPRY_sf"/>
</dbReference>
<dbReference type="SMART" id="SM00589">
    <property type="entry name" value="PRY"/>
    <property type="match status" value="2"/>
</dbReference>
<dbReference type="SUPFAM" id="SSF49899">
    <property type="entry name" value="Concanavalin A-like lectins/glucanases"/>
    <property type="match status" value="2"/>
</dbReference>
<proteinExistence type="predicted"/>
<comment type="caution">
    <text evidence="5">The sequence shown here is derived from an EMBL/GenBank/DDBJ whole genome shotgun (WGS) entry which is preliminary data.</text>
</comment>
<keyword evidence="3" id="KW-0812">Transmembrane</keyword>
<evidence type="ECO:0000313" key="6">
    <source>
        <dbReference type="Proteomes" id="UP000886611"/>
    </source>
</evidence>
<evidence type="ECO:0000259" key="4">
    <source>
        <dbReference type="PROSITE" id="PS50188"/>
    </source>
</evidence>
<dbReference type="InterPro" id="IPR013320">
    <property type="entry name" value="ConA-like_dom_sf"/>
</dbReference>
<sequence>MLWSYESQGIGGLVTSLQFAGYMYFLAGSLILSYLGYLIYSRVEENVGDQIGSCEDQEEKEGQKSKLTLDSEETPTEEAKKDLDGYSEEKNEENENDKIKKRRNRKNKKRRNSIQEEREASEKVLNELICAIERTRAEIYRSAETKWKLIENQTECLLNLIEQEITELKSKSVQFEKILETDDPIHSLQAADVTLDPDTASPWLILSEDGKAVRYANERQHLPDSPLRFDPVISVLGLKSFHSGKHYWEVDTGDKTDWDLGVAKESVRRKGMLMLSPQNGYWTLCLREGSHVRACGNPTVNLSMNTKPRKVGIFLDYDGGFLSFYDVSSRGHLYTFFDTFTEKLYPYFNPFITYEDKNDHPLKICSFSAVTLQCTVLVHRDLGGFGAEFNSSSSSLRYGGQIFSSMFQRNLRSSINIGVPNLSLAPEQSSDEEKKKLLLKTHAEIQKTVADQQNKLELLRKEVESIKNAAQKEIMESGKMLDELICIIEQTRVQIIGMIERKQQSDVKQVTDKIGQLTLDIQELEKRNGDIEQLLKTEDHIRFLQCKTNYLLSHHSFSTTVDITLDLKTAHQKLILSSNRKEVRFGGRRLSLRDSPLQFDPVVAVLGSESFTSGKHYWEVDVGDKTDWNLGVASESINRKGNVKLNPDNGYWTIWLRNGNEFEALSSPSMALPLSLKPQKVGVFLDYDEGQLSFYNLELRCHLYTFNANFTEKLYPYFCPFIVYDGKNSAPLIISN</sequence>
<evidence type="ECO:0000256" key="3">
    <source>
        <dbReference type="SAM" id="Phobius"/>
    </source>
</evidence>
<evidence type="ECO:0000256" key="1">
    <source>
        <dbReference type="SAM" id="Coils"/>
    </source>
</evidence>
<keyword evidence="6" id="KW-1185">Reference proteome</keyword>
<dbReference type="PROSITE" id="PS50188">
    <property type="entry name" value="B302_SPRY"/>
    <property type="match status" value="2"/>
</dbReference>
<reference evidence="5 6" key="1">
    <citation type="journal article" date="2021" name="Cell">
        <title>Tracing the genetic footprints of vertebrate landing in non-teleost ray-finned fishes.</title>
        <authorList>
            <person name="Bi X."/>
            <person name="Wang K."/>
            <person name="Yang L."/>
            <person name="Pan H."/>
            <person name="Jiang H."/>
            <person name="Wei Q."/>
            <person name="Fang M."/>
            <person name="Yu H."/>
            <person name="Zhu C."/>
            <person name="Cai Y."/>
            <person name="He Y."/>
            <person name="Gan X."/>
            <person name="Zeng H."/>
            <person name="Yu D."/>
            <person name="Zhu Y."/>
            <person name="Jiang H."/>
            <person name="Qiu Q."/>
            <person name="Yang H."/>
            <person name="Zhang Y.E."/>
            <person name="Wang W."/>
            <person name="Zhu M."/>
            <person name="He S."/>
            <person name="Zhang G."/>
        </authorList>
    </citation>
    <scope>NUCLEOTIDE SEQUENCE [LARGE SCALE GENOMIC DNA]</scope>
    <source>
        <strain evidence="5">Bchr_013</strain>
    </source>
</reference>